<proteinExistence type="predicted"/>
<evidence type="ECO:0000256" key="1">
    <source>
        <dbReference type="SAM" id="Phobius"/>
    </source>
</evidence>
<keyword evidence="1" id="KW-0812">Transmembrane</keyword>
<organism evidence="2 3">
    <name type="scientific">Piloderma croceum (strain F 1598)</name>
    <dbReference type="NCBI Taxonomy" id="765440"/>
    <lineage>
        <taxon>Eukaryota</taxon>
        <taxon>Fungi</taxon>
        <taxon>Dikarya</taxon>
        <taxon>Basidiomycota</taxon>
        <taxon>Agaricomycotina</taxon>
        <taxon>Agaricomycetes</taxon>
        <taxon>Agaricomycetidae</taxon>
        <taxon>Atheliales</taxon>
        <taxon>Atheliaceae</taxon>
        <taxon>Piloderma</taxon>
    </lineage>
</organism>
<evidence type="ECO:0000313" key="3">
    <source>
        <dbReference type="Proteomes" id="UP000054166"/>
    </source>
</evidence>
<sequence>MESERYGFGYRSAATLHNAALYVLHAWSFLPRHAFPILQQKRQIHRHLGLDSCLLFVIVSFYMLYPWIFTIHILPFSPFHSFLPIWPHLSMIFCPTGHSPYALTMFLFRSTIIYQSHVFFPFLYFILAFSNFHDTSLHINYEVRQYIHRSICDTAYVLFFPCLIYLSSSPSGMRTRMTTLVKETAAVTMVRYKSTNTLGTMSYNNNSSDLN</sequence>
<reference evidence="3" key="2">
    <citation type="submission" date="2015-01" db="EMBL/GenBank/DDBJ databases">
        <title>Evolutionary Origins and Diversification of the Mycorrhizal Mutualists.</title>
        <authorList>
            <consortium name="DOE Joint Genome Institute"/>
            <consortium name="Mycorrhizal Genomics Consortium"/>
            <person name="Kohler A."/>
            <person name="Kuo A."/>
            <person name="Nagy L.G."/>
            <person name="Floudas D."/>
            <person name="Copeland A."/>
            <person name="Barry K.W."/>
            <person name="Cichocki N."/>
            <person name="Veneault-Fourrey C."/>
            <person name="LaButti K."/>
            <person name="Lindquist E.A."/>
            <person name="Lipzen A."/>
            <person name="Lundell T."/>
            <person name="Morin E."/>
            <person name="Murat C."/>
            <person name="Riley R."/>
            <person name="Ohm R."/>
            <person name="Sun H."/>
            <person name="Tunlid A."/>
            <person name="Henrissat B."/>
            <person name="Grigoriev I.V."/>
            <person name="Hibbett D.S."/>
            <person name="Martin F."/>
        </authorList>
    </citation>
    <scope>NUCLEOTIDE SEQUENCE [LARGE SCALE GENOMIC DNA]</scope>
    <source>
        <strain evidence="3">F 1598</strain>
    </source>
</reference>
<feature type="transmembrane region" description="Helical" evidence="1">
    <location>
        <begin position="146"/>
        <end position="166"/>
    </location>
</feature>
<dbReference type="EMBL" id="KN833041">
    <property type="protein sequence ID" value="KIM75881.1"/>
    <property type="molecule type" value="Genomic_DNA"/>
</dbReference>
<feature type="transmembrane region" description="Helical" evidence="1">
    <location>
        <begin position="48"/>
        <end position="68"/>
    </location>
</feature>
<reference evidence="2 3" key="1">
    <citation type="submission" date="2014-04" db="EMBL/GenBank/DDBJ databases">
        <authorList>
            <consortium name="DOE Joint Genome Institute"/>
            <person name="Kuo A."/>
            <person name="Tarkka M."/>
            <person name="Buscot F."/>
            <person name="Kohler A."/>
            <person name="Nagy L.G."/>
            <person name="Floudas D."/>
            <person name="Copeland A."/>
            <person name="Barry K.W."/>
            <person name="Cichocki N."/>
            <person name="Veneault-Fourrey C."/>
            <person name="LaButti K."/>
            <person name="Lindquist E.A."/>
            <person name="Lipzen A."/>
            <person name="Lundell T."/>
            <person name="Morin E."/>
            <person name="Murat C."/>
            <person name="Sun H."/>
            <person name="Tunlid A."/>
            <person name="Henrissat B."/>
            <person name="Grigoriev I.V."/>
            <person name="Hibbett D.S."/>
            <person name="Martin F."/>
            <person name="Nordberg H.P."/>
            <person name="Cantor M.N."/>
            <person name="Hua S.X."/>
        </authorList>
    </citation>
    <scope>NUCLEOTIDE SEQUENCE [LARGE SCALE GENOMIC DNA]</scope>
    <source>
        <strain evidence="2 3">F 1598</strain>
    </source>
</reference>
<keyword evidence="3" id="KW-1185">Reference proteome</keyword>
<dbReference type="Proteomes" id="UP000054166">
    <property type="component" value="Unassembled WGS sequence"/>
</dbReference>
<accession>A0A0C3F7N4</accession>
<keyword evidence="1" id="KW-0472">Membrane</keyword>
<protein>
    <submittedName>
        <fullName evidence="2">Uncharacterized protein</fullName>
    </submittedName>
</protein>
<dbReference type="HOGENOM" id="CLU_1305275_0_0_1"/>
<keyword evidence="1" id="KW-1133">Transmembrane helix</keyword>
<evidence type="ECO:0000313" key="2">
    <source>
        <dbReference type="EMBL" id="KIM75881.1"/>
    </source>
</evidence>
<feature type="transmembrane region" description="Helical" evidence="1">
    <location>
        <begin position="106"/>
        <end position="126"/>
    </location>
</feature>
<gene>
    <name evidence="2" type="ORF">PILCRDRAFT_663304</name>
</gene>
<name>A0A0C3F7N4_PILCF</name>
<dbReference type="AlphaFoldDB" id="A0A0C3F7N4"/>
<dbReference type="InParanoid" id="A0A0C3F7N4"/>